<dbReference type="Proteomes" id="UP000618795">
    <property type="component" value="Unassembled WGS sequence"/>
</dbReference>
<dbReference type="AlphaFoldDB" id="A0A918ILB5"/>
<sequence>MSRHTAPVCHGRQMKLDTKARQYTCRKCGGWTTRLLALVVGGAQ</sequence>
<reference evidence="1" key="1">
    <citation type="journal article" date="2014" name="Int. J. Syst. Evol. Microbiol.">
        <title>Complete genome sequence of Corynebacterium casei LMG S-19264T (=DSM 44701T), isolated from a smear-ripened cheese.</title>
        <authorList>
            <consortium name="US DOE Joint Genome Institute (JGI-PGF)"/>
            <person name="Walter F."/>
            <person name="Albersmeier A."/>
            <person name="Kalinowski J."/>
            <person name="Ruckert C."/>
        </authorList>
    </citation>
    <scope>NUCLEOTIDE SEQUENCE</scope>
    <source>
        <strain evidence="1">JCM 4369</strain>
    </source>
</reference>
<keyword evidence="2" id="KW-1185">Reference proteome</keyword>
<comment type="caution">
    <text evidence="1">The sequence shown here is derived from an EMBL/GenBank/DDBJ whole genome shotgun (WGS) entry which is preliminary data.</text>
</comment>
<proteinExistence type="predicted"/>
<protein>
    <submittedName>
        <fullName evidence="1">Uncharacterized protein</fullName>
    </submittedName>
</protein>
<evidence type="ECO:0000313" key="1">
    <source>
        <dbReference type="EMBL" id="GGV31037.1"/>
    </source>
</evidence>
<name>A0A918ILB5_9ACTN</name>
<reference evidence="1" key="2">
    <citation type="submission" date="2020-09" db="EMBL/GenBank/DDBJ databases">
        <authorList>
            <person name="Sun Q."/>
            <person name="Ohkuma M."/>
        </authorList>
    </citation>
    <scope>NUCLEOTIDE SEQUENCE</scope>
    <source>
        <strain evidence="1">JCM 4369</strain>
    </source>
</reference>
<dbReference type="EMBL" id="BMTD01000050">
    <property type="protein sequence ID" value="GGV31037.1"/>
    <property type="molecule type" value="Genomic_DNA"/>
</dbReference>
<accession>A0A918ILB5</accession>
<gene>
    <name evidence="1" type="ORF">GCM10010260_84180</name>
</gene>
<dbReference type="RefSeq" id="WP_268252940.1">
    <property type="nucleotide sequence ID" value="NZ_BMTD01000050.1"/>
</dbReference>
<organism evidence="1 2">
    <name type="scientific">Streptomyces filipinensis</name>
    <dbReference type="NCBI Taxonomy" id="66887"/>
    <lineage>
        <taxon>Bacteria</taxon>
        <taxon>Bacillati</taxon>
        <taxon>Actinomycetota</taxon>
        <taxon>Actinomycetes</taxon>
        <taxon>Kitasatosporales</taxon>
        <taxon>Streptomycetaceae</taxon>
        <taxon>Streptomyces</taxon>
    </lineage>
</organism>
<evidence type="ECO:0000313" key="2">
    <source>
        <dbReference type="Proteomes" id="UP000618795"/>
    </source>
</evidence>